<dbReference type="Pfam" id="PF00651">
    <property type="entry name" value="BTB"/>
    <property type="match status" value="1"/>
</dbReference>
<dbReference type="InterPro" id="IPR043519">
    <property type="entry name" value="NT_sf"/>
</dbReference>
<evidence type="ECO:0000256" key="6">
    <source>
        <dbReference type="SAM" id="MobiDB-lite"/>
    </source>
</evidence>
<evidence type="ECO:0000256" key="1">
    <source>
        <dbReference type="ARBA" id="ARBA00001936"/>
    </source>
</evidence>
<dbReference type="OrthoDB" id="2274644at2759"/>
<reference evidence="8 9" key="1">
    <citation type="submission" date="2020-04" db="EMBL/GenBank/DDBJ databases">
        <authorList>
            <person name="Laetsch R D."/>
            <person name="Stevens L."/>
            <person name="Kumar S."/>
            <person name="Blaxter L. M."/>
        </authorList>
    </citation>
    <scope>NUCLEOTIDE SEQUENCE [LARGE SCALE GENOMIC DNA]</scope>
</reference>
<dbReference type="GO" id="GO:0031123">
    <property type="term" value="P:RNA 3'-end processing"/>
    <property type="evidence" value="ECO:0007669"/>
    <property type="project" value="TreeGrafter"/>
</dbReference>
<evidence type="ECO:0000256" key="3">
    <source>
        <dbReference type="ARBA" id="ARBA00022679"/>
    </source>
</evidence>
<dbReference type="SMART" id="SM00225">
    <property type="entry name" value="BTB"/>
    <property type="match status" value="1"/>
</dbReference>
<evidence type="ECO:0000256" key="4">
    <source>
        <dbReference type="ARBA" id="ARBA00022723"/>
    </source>
</evidence>
<comment type="cofactor">
    <cofactor evidence="1">
        <name>Mn(2+)</name>
        <dbReference type="ChEBI" id="CHEBI:29035"/>
    </cofactor>
</comment>
<accession>A0A8S1FA47</accession>
<dbReference type="GO" id="GO:1990817">
    <property type="term" value="F:poly(A) RNA polymerase activity"/>
    <property type="evidence" value="ECO:0007669"/>
    <property type="project" value="TreeGrafter"/>
</dbReference>
<evidence type="ECO:0000256" key="5">
    <source>
        <dbReference type="ARBA" id="ARBA00022842"/>
    </source>
</evidence>
<feature type="compositionally biased region" description="Basic and acidic residues" evidence="6">
    <location>
        <begin position="438"/>
        <end position="448"/>
    </location>
</feature>
<gene>
    <name evidence="8" type="ORF">CBOVIS_LOCUS12195</name>
</gene>
<evidence type="ECO:0000313" key="8">
    <source>
        <dbReference type="EMBL" id="CAB3410714.1"/>
    </source>
</evidence>
<dbReference type="Proteomes" id="UP000494206">
    <property type="component" value="Unassembled WGS sequence"/>
</dbReference>
<dbReference type="Pfam" id="PF03828">
    <property type="entry name" value="PAP_assoc"/>
    <property type="match status" value="1"/>
</dbReference>
<keyword evidence="5" id="KW-0460">Magnesium</keyword>
<feature type="compositionally biased region" description="Polar residues" evidence="6">
    <location>
        <begin position="428"/>
        <end position="437"/>
    </location>
</feature>
<dbReference type="CDD" id="cd05402">
    <property type="entry name" value="NT_PAP_TUTase"/>
    <property type="match status" value="1"/>
</dbReference>
<feature type="region of interest" description="Disordered" evidence="6">
    <location>
        <begin position="428"/>
        <end position="448"/>
    </location>
</feature>
<proteinExistence type="predicted"/>
<feature type="domain" description="BTB" evidence="7">
    <location>
        <begin position="959"/>
        <end position="1026"/>
    </location>
</feature>
<dbReference type="SUPFAM" id="SSF54695">
    <property type="entry name" value="POZ domain"/>
    <property type="match status" value="1"/>
</dbReference>
<dbReference type="Gene3D" id="1.10.1410.10">
    <property type="match status" value="1"/>
</dbReference>
<name>A0A8S1FA47_9PELO</name>
<keyword evidence="9" id="KW-1185">Reference proteome</keyword>
<dbReference type="EMBL" id="CADEPM010000011">
    <property type="protein sequence ID" value="CAB3410714.1"/>
    <property type="molecule type" value="Genomic_DNA"/>
</dbReference>
<protein>
    <recommendedName>
        <fullName evidence="7">BTB domain-containing protein</fullName>
    </recommendedName>
</protein>
<dbReference type="InterPro" id="IPR000210">
    <property type="entry name" value="BTB/POZ_dom"/>
</dbReference>
<dbReference type="InterPro" id="IPR054708">
    <property type="entry name" value="MTPAP-like_central"/>
</dbReference>
<evidence type="ECO:0000259" key="7">
    <source>
        <dbReference type="PROSITE" id="PS50097"/>
    </source>
</evidence>
<sequence length="1121" mass="128662">MTKKRKFFGNPRRKDVLEIVKIIGKAAGHNVLIIDGEIKARTKSTYSLQINPNAPPFVMRQIGFAGIPFCIVSAKGSGQTKEMAESAAAQALLDYFQFVFPDNIYEALRCVKNNDILNPEIQAVMPMFRILEELLKTDFQHIAKLGQYFRPRAKLQETLEIRHRIKTRIYEMYQGPSKQENKFEVLQVDECVLGEEVDHNDPHDDDNDDEDAIIIDVQRITSTKKKARPKSTLIETCARLRELRDHDIKQQQICNKEILESCSNMAQFNRNRAGIWQNAEIGEMDFGPMNTTASGPPAINACSVQPNTRRKDLYNAPKFEIDSSDYDSDYEPASKKPKTSKRNDELKLNIVGEKRASDGDQNTSIDEIEEVALVDEWDENDDDGEKVVKIEEKDDEEEDDDDVIVLNEGDCSSDGDVLVVGDVKSGRSSFGENSMNQERFEKGSRSDATDIYDGEPDVECLGTKHNWPKDYEKNLIGVIYNAEIAKPVEKFVLSQAQTSFDSVKKLGDNVWHHYLMNSQTFAIYKTKMEVREKLLGIFQKIYREKKLLMHVTGSSVNGCGAYNSDVDMCLCIPKLKNGKFFDDFPCGRKSSLSQLRAIQRILSRAVARSEIRKLVRKTTLIPAVVPILKVDLQPPYENLDIDININNIAGIYNSHLLHYYSQIDGRFPALALVVKHWAIRNEIGDAQYGTFNSYSLILLVIHYLQCGVRPAVLPNLQHIFPEKFDRKLSLENLVLFGNIIDKLPDRPPNTWSLGELTIGFFNYYARFPFNKYAISIRSGQIFPRKYLPRSDHYHVFIEEPFDACNTARCIRNDEKMRKVKDAFQYASARNMEEDAIFPFERSAYWMKVFTYSSKKFEKRTVRFAGAEWKIEFSWRNVDLIVSCNSCNYSGMWSYQTKITFSNGTAPLKFKYTFGKFSRPFSTKNQETENGYELKIEVLNVEGDPLLNWFNLLHRQPELADVVLVVSGNRLKANKIQLATISTYFHAMFFGSFEEEKKKEVEIKDVDFEEFVHTLNVALPPNEPVTENYLDSLLEVANQFDIANVLSLCERFMMAELEKEVSIFKAREYLKYSDDYSLDKLQNVCLHALEKNTSIYDKECFLDLNLKTQLAVMKVLAGKQCT</sequence>
<keyword evidence="4" id="KW-0479">Metal-binding</keyword>
<feature type="region of interest" description="Disordered" evidence="6">
    <location>
        <begin position="320"/>
        <end position="347"/>
    </location>
</feature>
<dbReference type="AlphaFoldDB" id="A0A8S1FA47"/>
<comment type="cofactor">
    <cofactor evidence="2">
        <name>Mg(2+)</name>
        <dbReference type="ChEBI" id="CHEBI:18420"/>
    </cofactor>
</comment>
<dbReference type="PROSITE" id="PS50097">
    <property type="entry name" value="BTB"/>
    <property type="match status" value="1"/>
</dbReference>
<evidence type="ECO:0000313" key="9">
    <source>
        <dbReference type="Proteomes" id="UP000494206"/>
    </source>
</evidence>
<evidence type="ECO:0000256" key="2">
    <source>
        <dbReference type="ARBA" id="ARBA00001946"/>
    </source>
</evidence>
<dbReference type="InterPro" id="IPR002058">
    <property type="entry name" value="PAP_assoc"/>
</dbReference>
<keyword evidence="3" id="KW-0808">Transferase</keyword>
<dbReference type="SUPFAM" id="SSF81301">
    <property type="entry name" value="Nucleotidyltransferase"/>
    <property type="match status" value="1"/>
</dbReference>
<dbReference type="PANTHER" id="PTHR12271:SF117">
    <property type="entry name" value="PAP-ASSOCIATED DOMAIN-CONTAINING PROTEIN"/>
    <property type="match status" value="1"/>
</dbReference>
<dbReference type="InterPro" id="IPR011333">
    <property type="entry name" value="SKP1/BTB/POZ_sf"/>
</dbReference>
<dbReference type="PANTHER" id="PTHR12271">
    <property type="entry name" value="POLY A POLYMERASE CID PAP -RELATED"/>
    <property type="match status" value="1"/>
</dbReference>
<organism evidence="8 9">
    <name type="scientific">Caenorhabditis bovis</name>
    <dbReference type="NCBI Taxonomy" id="2654633"/>
    <lineage>
        <taxon>Eukaryota</taxon>
        <taxon>Metazoa</taxon>
        <taxon>Ecdysozoa</taxon>
        <taxon>Nematoda</taxon>
        <taxon>Chromadorea</taxon>
        <taxon>Rhabditida</taxon>
        <taxon>Rhabditina</taxon>
        <taxon>Rhabditomorpha</taxon>
        <taxon>Rhabditoidea</taxon>
        <taxon>Rhabditidae</taxon>
        <taxon>Peloderinae</taxon>
        <taxon>Caenorhabditis</taxon>
    </lineage>
</organism>
<dbReference type="Gene3D" id="3.30.460.10">
    <property type="entry name" value="Beta Polymerase, domain 2"/>
    <property type="match status" value="1"/>
</dbReference>
<comment type="caution">
    <text evidence="8">The sequence shown here is derived from an EMBL/GenBank/DDBJ whole genome shotgun (WGS) entry which is preliminary data.</text>
</comment>
<dbReference type="GO" id="GO:0046872">
    <property type="term" value="F:metal ion binding"/>
    <property type="evidence" value="ECO:0007669"/>
    <property type="project" value="UniProtKB-KW"/>
</dbReference>
<dbReference type="SUPFAM" id="SSF81631">
    <property type="entry name" value="PAP/OAS1 substrate-binding domain"/>
    <property type="match status" value="1"/>
</dbReference>
<dbReference type="Gene3D" id="3.30.710.10">
    <property type="entry name" value="Potassium Channel Kv1.1, Chain A"/>
    <property type="match status" value="1"/>
</dbReference>
<dbReference type="Pfam" id="PF22600">
    <property type="entry name" value="MTPAP-like_central"/>
    <property type="match status" value="1"/>
</dbReference>